<keyword evidence="2" id="KW-0238">DNA-binding</keyword>
<evidence type="ECO:0000313" key="8">
    <source>
        <dbReference type="Proteomes" id="UP001161757"/>
    </source>
</evidence>
<dbReference type="SUPFAM" id="SSF57701">
    <property type="entry name" value="Zn2/Cys6 DNA-binding domain"/>
    <property type="match status" value="1"/>
</dbReference>
<feature type="region of interest" description="Disordered" evidence="5">
    <location>
        <begin position="242"/>
        <end position="286"/>
    </location>
</feature>
<dbReference type="Pfam" id="PF00172">
    <property type="entry name" value="Zn_clus"/>
    <property type="match status" value="1"/>
</dbReference>
<dbReference type="GO" id="GO:0005634">
    <property type="term" value="C:nucleus"/>
    <property type="evidence" value="ECO:0007669"/>
    <property type="project" value="TreeGrafter"/>
</dbReference>
<dbReference type="Proteomes" id="UP001161757">
    <property type="component" value="Unassembled WGS sequence"/>
</dbReference>
<keyword evidence="1" id="KW-0805">Transcription regulation</keyword>
<evidence type="ECO:0000259" key="6">
    <source>
        <dbReference type="PROSITE" id="PS50048"/>
    </source>
</evidence>
<accession>A0AAN6EN84</accession>
<dbReference type="PANTHER" id="PTHR37534:SF9">
    <property type="entry name" value="ZN(II)2CYS6 TRANSCRIPTION FACTOR (EUROFUNG)"/>
    <property type="match status" value="1"/>
</dbReference>
<evidence type="ECO:0000256" key="2">
    <source>
        <dbReference type="ARBA" id="ARBA00023125"/>
    </source>
</evidence>
<evidence type="ECO:0000256" key="3">
    <source>
        <dbReference type="ARBA" id="ARBA00023163"/>
    </source>
</evidence>
<sequence length="286" mass="31544">MPPKAVKPKGAGPAQRSRTGCQTCRNRKLKCDEAKPICGQCLKSHRECVRSEGESPVVGIRRIRLTLTAITFRHHQNAAFDPDEQDHALDSFFKYAQHYDSTIYFLPVPENLTWIYVTDPDAEDSRTPPPQTETPSESYQQVAAHTLEALSTAAADHISYPPQATAYYTSMPPQDAHPDYAFVRGEAGNGMHGGQGNNINFLLNPPGQTPASLIDPNLEATVAQAAEQAVGPELKSYELKENDGFEGEDGAPTMHEQHENLNQENHEEAMGDSDVAMLRKYNEAQV</sequence>
<keyword evidence="4" id="KW-0539">Nucleus</keyword>
<dbReference type="PROSITE" id="PS00463">
    <property type="entry name" value="ZN2_CY6_FUNGAL_1"/>
    <property type="match status" value="1"/>
</dbReference>
<evidence type="ECO:0000256" key="5">
    <source>
        <dbReference type="SAM" id="MobiDB-lite"/>
    </source>
</evidence>
<evidence type="ECO:0000313" key="7">
    <source>
        <dbReference type="EMBL" id="KAJ8988490.1"/>
    </source>
</evidence>
<dbReference type="PROSITE" id="PS50048">
    <property type="entry name" value="ZN2_CY6_FUNGAL_2"/>
    <property type="match status" value="1"/>
</dbReference>
<dbReference type="CDD" id="cd00067">
    <property type="entry name" value="GAL4"/>
    <property type="match status" value="1"/>
</dbReference>
<evidence type="ECO:0000256" key="4">
    <source>
        <dbReference type="ARBA" id="ARBA00023242"/>
    </source>
</evidence>
<dbReference type="GO" id="GO:0000976">
    <property type="term" value="F:transcription cis-regulatory region binding"/>
    <property type="evidence" value="ECO:0007669"/>
    <property type="project" value="TreeGrafter"/>
</dbReference>
<dbReference type="SMART" id="SM00066">
    <property type="entry name" value="GAL4"/>
    <property type="match status" value="1"/>
</dbReference>
<dbReference type="GO" id="GO:0045944">
    <property type="term" value="P:positive regulation of transcription by RNA polymerase II"/>
    <property type="evidence" value="ECO:0007669"/>
    <property type="project" value="TreeGrafter"/>
</dbReference>
<proteinExistence type="predicted"/>
<keyword evidence="3" id="KW-0804">Transcription</keyword>
<protein>
    <recommendedName>
        <fullName evidence="6">Zn(2)-C6 fungal-type domain-containing protein</fullName>
    </recommendedName>
</protein>
<dbReference type="Gene3D" id="4.10.240.10">
    <property type="entry name" value="Zn(2)-C6 fungal-type DNA-binding domain"/>
    <property type="match status" value="1"/>
</dbReference>
<evidence type="ECO:0000256" key="1">
    <source>
        <dbReference type="ARBA" id="ARBA00023015"/>
    </source>
</evidence>
<feature type="compositionally biased region" description="Basic and acidic residues" evidence="5">
    <location>
        <begin position="255"/>
        <end position="269"/>
    </location>
</feature>
<dbReference type="AlphaFoldDB" id="A0AAN6EN84"/>
<name>A0AAN6EN84_EXODE</name>
<dbReference type="GO" id="GO:0008270">
    <property type="term" value="F:zinc ion binding"/>
    <property type="evidence" value="ECO:0007669"/>
    <property type="project" value="InterPro"/>
</dbReference>
<gene>
    <name evidence="7" type="ORF">HRR80_007516</name>
</gene>
<organism evidence="7 8">
    <name type="scientific">Exophiala dermatitidis</name>
    <name type="common">Black yeast-like fungus</name>
    <name type="synonym">Wangiella dermatitidis</name>
    <dbReference type="NCBI Taxonomy" id="5970"/>
    <lineage>
        <taxon>Eukaryota</taxon>
        <taxon>Fungi</taxon>
        <taxon>Dikarya</taxon>
        <taxon>Ascomycota</taxon>
        <taxon>Pezizomycotina</taxon>
        <taxon>Eurotiomycetes</taxon>
        <taxon>Chaetothyriomycetidae</taxon>
        <taxon>Chaetothyriales</taxon>
        <taxon>Herpotrichiellaceae</taxon>
        <taxon>Exophiala</taxon>
    </lineage>
</organism>
<dbReference type="GO" id="GO:0000981">
    <property type="term" value="F:DNA-binding transcription factor activity, RNA polymerase II-specific"/>
    <property type="evidence" value="ECO:0007669"/>
    <property type="project" value="InterPro"/>
</dbReference>
<dbReference type="InterPro" id="IPR001138">
    <property type="entry name" value="Zn2Cys6_DnaBD"/>
</dbReference>
<dbReference type="PANTHER" id="PTHR37534">
    <property type="entry name" value="TRANSCRIPTIONAL ACTIVATOR PROTEIN UGA3"/>
    <property type="match status" value="1"/>
</dbReference>
<reference evidence="7" key="1">
    <citation type="submission" date="2023-01" db="EMBL/GenBank/DDBJ databases">
        <title>Exophiala dermititidis isolated from Cystic Fibrosis Patient.</title>
        <authorList>
            <person name="Kurbessoian T."/>
            <person name="Crocker A."/>
            <person name="Murante D."/>
            <person name="Hogan D.A."/>
            <person name="Stajich J.E."/>
        </authorList>
    </citation>
    <scope>NUCLEOTIDE SEQUENCE</scope>
    <source>
        <strain evidence="7">Ex8</strain>
    </source>
</reference>
<feature type="domain" description="Zn(2)-C6 fungal-type" evidence="6">
    <location>
        <begin position="20"/>
        <end position="50"/>
    </location>
</feature>
<dbReference type="InterPro" id="IPR036864">
    <property type="entry name" value="Zn2-C6_fun-type_DNA-bd_sf"/>
</dbReference>
<dbReference type="EMBL" id="JAJGCB010000018">
    <property type="protein sequence ID" value="KAJ8988490.1"/>
    <property type="molecule type" value="Genomic_DNA"/>
</dbReference>
<comment type="caution">
    <text evidence="7">The sequence shown here is derived from an EMBL/GenBank/DDBJ whole genome shotgun (WGS) entry which is preliminary data.</text>
</comment>